<evidence type="ECO:0000259" key="1">
    <source>
        <dbReference type="Pfam" id="PF01425"/>
    </source>
</evidence>
<organism evidence="2 3">
    <name type="scientific">Litorisediminicola beolgyonensis</name>
    <dbReference type="NCBI Taxonomy" id="1173614"/>
    <lineage>
        <taxon>Bacteria</taxon>
        <taxon>Pseudomonadati</taxon>
        <taxon>Pseudomonadota</taxon>
        <taxon>Alphaproteobacteria</taxon>
        <taxon>Rhodobacterales</taxon>
        <taxon>Paracoccaceae</taxon>
        <taxon>Litorisediminicola</taxon>
    </lineage>
</organism>
<evidence type="ECO:0000313" key="2">
    <source>
        <dbReference type="EMBL" id="MFD1344832.1"/>
    </source>
</evidence>
<dbReference type="Pfam" id="PF01425">
    <property type="entry name" value="Amidase"/>
    <property type="match status" value="1"/>
</dbReference>
<dbReference type="EMBL" id="JBHTMU010000088">
    <property type="protein sequence ID" value="MFD1344832.1"/>
    <property type="molecule type" value="Genomic_DNA"/>
</dbReference>
<dbReference type="InterPro" id="IPR036928">
    <property type="entry name" value="AS_sf"/>
</dbReference>
<sequence length="253" mass="26277">VRAPASFCGTWGLRPTWGRAPLAGCMPLVPSFDTCGLFARDGTALLAAAGVLMGPDSAALGSALWQAGDMLPELTPTARAALTPLMDRLAPDTGALYVADPAEMHDCFDMLQSREVVATHGAWIAERQPPLGPYIADRYARALAVDAETEAQWRARRVEMAEDLSVRLAPGPALAPVVHDAPIRADAGVAAQLAFGAQARRLLCVAGVGGLPQVVFPALTLEGAPLGLSLIGPPGSDLALIARAMELVEALTS</sequence>
<feature type="domain" description="Amidase" evidence="1">
    <location>
        <begin position="1"/>
        <end position="64"/>
    </location>
</feature>
<dbReference type="InterPro" id="IPR023631">
    <property type="entry name" value="Amidase_dom"/>
</dbReference>
<evidence type="ECO:0000313" key="3">
    <source>
        <dbReference type="Proteomes" id="UP001597135"/>
    </source>
</evidence>
<dbReference type="RefSeq" id="WP_386806397.1">
    <property type="nucleotide sequence ID" value="NZ_JBHTMU010000088.1"/>
</dbReference>
<dbReference type="PANTHER" id="PTHR46310">
    <property type="entry name" value="AMIDASE 1"/>
    <property type="match status" value="1"/>
</dbReference>
<dbReference type="SUPFAM" id="SSF75304">
    <property type="entry name" value="Amidase signature (AS) enzymes"/>
    <property type="match status" value="1"/>
</dbReference>
<reference evidence="3" key="1">
    <citation type="journal article" date="2019" name="Int. J. Syst. Evol. Microbiol.">
        <title>The Global Catalogue of Microorganisms (GCM) 10K type strain sequencing project: providing services to taxonomists for standard genome sequencing and annotation.</title>
        <authorList>
            <consortium name="The Broad Institute Genomics Platform"/>
            <consortium name="The Broad Institute Genome Sequencing Center for Infectious Disease"/>
            <person name="Wu L."/>
            <person name="Ma J."/>
        </authorList>
    </citation>
    <scope>NUCLEOTIDE SEQUENCE [LARGE SCALE GENOMIC DNA]</scope>
    <source>
        <strain evidence="3">CCUG 62953</strain>
    </source>
</reference>
<dbReference type="PANTHER" id="PTHR46310:SF7">
    <property type="entry name" value="AMIDASE 1"/>
    <property type="match status" value="1"/>
</dbReference>
<accession>A0ABW3ZNW5</accession>
<name>A0ABW3ZNW5_9RHOB</name>
<keyword evidence="3" id="KW-1185">Reference proteome</keyword>
<protein>
    <submittedName>
        <fullName evidence="2">Amidase family protein</fullName>
    </submittedName>
</protein>
<feature type="non-terminal residue" evidence="2">
    <location>
        <position position="1"/>
    </location>
</feature>
<dbReference type="Proteomes" id="UP001597135">
    <property type="component" value="Unassembled WGS sequence"/>
</dbReference>
<proteinExistence type="predicted"/>
<dbReference type="Gene3D" id="3.90.1300.10">
    <property type="entry name" value="Amidase signature (AS) domain"/>
    <property type="match status" value="1"/>
</dbReference>
<gene>
    <name evidence="2" type="ORF">ACFQ4E_20555</name>
</gene>
<comment type="caution">
    <text evidence="2">The sequence shown here is derived from an EMBL/GenBank/DDBJ whole genome shotgun (WGS) entry which is preliminary data.</text>
</comment>